<dbReference type="Pfam" id="PF05336">
    <property type="entry name" value="rhaM"/>
    <property type="match status" value="1"/>
</dbReference>
<dbReference type="RefSeq" id="WP_182604676.1">
    <property type="nucleotide sequence ID" value="NZ_VKHT01000029.1"/>
</dbReference>
<organism evidence="1 2">
    <name type="scientific">Streptomyces alkaliphilus</name>
    <dbReference type="NCBI Taxonomy" id="1472722"/>
    <lineage>
        <taxon>Bacteria</taxon>
        <taxon>Bacillati</taxon>
        <taxon>Actinomycetota</taxon>
        <taxon>Actinomycetes</taxon>
        <taxon>Kitasatosporales</taxon>
        <taxon>Streptomycetaceae</taxon>
        <taxon>Streptomyces</taxon>
    </lineage>
</organism>
<keyword evidence="1" id="KW-0413">Isomerase</keyword>
<dbReference type="InterPro" id="IPR011008">
    <property type="entry name" value="Dimeric_a/b-barrel"/>
</dbReference>
<dbReference type="InterPro" id="IPR008000">
    <property type="entry name" value="Rham/fucose_mutarotase"/>
</dbReference>
<dbReference type="GO" id="GO:0019301">
    <property type="term" value="P:rhamnose catabolic process"/>
    <property type="evidence" value="ECO:0007669"/>
    <property type="project" value="TreeGrafter"/>
</dbReference>
<dbReference type="GO" id="GO:0062192">
    <property type="term" value="F:L-rhamnose mutarotase activity"/>
    <property type="evidence" value="ECO:0007669"/>
    <property type="project" value="UniProtKB-EC"/>
</dbReference>
<evidence type="ECO:0000313" key="2">
    <source>
        <dbReference type="Proteomes" id="UP000538929"/>
    </source>
</evidence>
<keyword evidence="2" id="KW-1185">Reference proteome</keyword>
<reference evidence="2" key="1">
    <citation type="submission" date="2019-10" db="EMBL/GenBank/DDBJ databases">
        <title>Streptomyces sp. nov., a novel actinobacterium isolated from alkaline environment.</title>
        <authorList>
            <person name="Golinska P."/>
        </authorList>
    </citation>
    <scope>NUCLEOTIDE SEQUENCE [LARGE SCALE GENOMIC DNA]</scope>
    <source>
        <strain evidence="2">DSM 42118</strain>
    </source>
</reference>
<dbReference type="PANTHER" id="PTHR34389:SF2">
    <property type="entry name" value="L-RHAMNOSE MUTAROTASE"/>
    <property type="match status" value="1"/>
</dbReference>
<comment type="caution">
    <text evidence="1">The sequence shown here is derived from an EMBL/GenBank/DDBJ whole genome shotgun (WGS) entry which is preliminary data.</text>
</comment>
<sequence length="106" mass="12494">MRRICFLLKVRADRLEEYRARHADVWPEMRRALSETGWHNYSLFLREDGLLVGYLETEDFDAAREAMARTGVNARWQAEMAEFFEELDGVGPDEAMRPLTEVFHLD</sequence>
<name>A0A7W3T9Z5_9ACTN</name>
<protein>
    <submittedName>
        <fullName evidence="1">L-rhamnose mutarotase</fullName>
        <ecNumber evidence="1">5.1.3.32</ecNumber>
    </submittedName>
</protein>
<accession>A0A7W3T9Z5</accession>
<dbReference type="Gene3D" id="3.30.70.100">
    <property type="match status" value="1"/>
</dbReference>
<gene>
    <name evidence="1" type="ORF">FNQ90_02115</name>
</gene>
<dbReference type="SUPFAM" id="SSF54909">
    <property type="entry name" value="Dimeric alpha+beta barrel"/>
    <property type="match status" value="1"/>
</dbReference>
<dbReference type="PANTHER" id="PTHR34389">
    <property type="entry name" value="L-RHAMNOSE MUTAROTASE"/>
    <property type="match status" value="1"/>
</dbReference>
<dbReference type="AlphaFoldDB" id="A0A7W3T9Z5"/>
<evidence type="ECO:0000313" key="1">
    <source>
        <dbReference type="EMBL" id="MBB0242933.1"/>
    </source>
</evidence>
<dbReference type="Proteomes" id="UP000538929">
    <property type="component" value="Unassembled WGS sequence"/>
</dbReference>
<proteinExistence type="predicted"/>
<dbReference type="EC" id="5.1.3.32" evidence="1"/>
<dbReference type="EMBL" id="VKHT01000029">
    <property type="protein sequence ID" value="MBB0242933.1"/>
    <property type="molecule type" value="Genomic_DNA"/>
</dbReference>